<dbReference type="GO" id="GO:0016020">
    <property type="term" value="C:membrane"/>
    <property type="evidence" value="ECO:0007669"/>
    <property type="project" value="TreeGrafter"/>
</dbReference>
<reference evidence="4 5" key="1">
    <citation type="submission" date="2024-01" db="EMBL/GenBank/DDBJ databases">
        <title>Comparative genomics of Cryptococcus and Kwoniella reveals pathogenesis evolution and contrasting modes of karyotype evolution via chromosome fusion or intercentromeric recombination.</title>
        <authorList>
            <person name="Coelho M.A."/>
            <person name="David-Palma M."/>
            <person name="Shea T."/>
            <person name="Bowers K."/>
            <person name="McGinley-Smith S."/>
            <person name="Mohammad A.W."/>
            <person name="Gnirke A."/>
            <person name="Yurkov A.M."/>
            <person name="Nowrousian M."/>
            <person name="Sun S."/>
            <person name="Cuomo C.A."/>
            <person name="Heitman J."/>
        </authorList>
    </citation>
    <scope>NUCLEOTIDE SEQUENCE [LARGE SCALE GENOMIC DNA]</scope>
    <source>
        <strain evidence="4 5">CBS 6074</strain>
    </source>
</reference>
<sequence>MSQPSQAEIFAALQAQSSGSFKRNQPKTFTYDSFLQQQQEEDSSIKPIDQLVNKSESLKGDQRLNNRRIYCPRDGCGSLILMDGVGDLIQIEEGSILPDDPASPFSQSSKPYSYWYISSGPFAFENIGFSRPDKTNLNPLPTYTPNDINDKTQGKVKYLICAECDLGPLGWSFDGGKAAWLDCKRVRYGEEKK</sequence>
<dbReference type="Proteomes" id="UP001355207">
    <property type="component" value="Chromosome 6"/>
</dbReference>
<evidence type="ECO:0000256" key="3">
    <source>
        <dbReference type="ARBA" id="ARBA00022927"/>
    </source>
</evidence>
<keyword evidence="3" id="KW-0653">Protein transport</keyword>
<evidence type="ECO:0000313" key="5">
    <source>
        <dbReference type="Proteomes" id="UP001355207"/>
    </source>
</evidence>
<dbReference type="PANTHER" id="PTHR13276:SF0">
    <property type="entry name" value="GUANINE NUCLEOTIDE EXCHANGE FACTOR MSS4"/>
    <property type="match status" value="1"/>
</dbReference>
<evidence type="ECO:0008006" key="6">
    <source>
        <dbReference type="Google" id="ProtNLM"/>
    </source>
</evidence>
<dbReference type="RefSeq" id="XP_066076949.1">
    <property type="nucleotide sequence ID" value="XM_066220852.1"/>
</dbReference>
<keyword evidence="1" id="KW-0813">Transport</keyword>
<dbReference type="InterPro" id="IPR011323">
    <property type="entry name" value="Mss4/transl-control_tumour"/>
</dbReference>
<dbReference type="GO" id="GO:0006892">
    <property type="term" value="P:post-Golgi vesicle-mediated transport"/>
    <property type="evidence" value="ECO:0007669"/>
    <property type="project" value="TreeGrafter"/>
</dbReference>
<dbReference type="GO" id="GO:0005829">
    <property type="term" value="C:cytosol"/>
    <property type="evidence" value="ECO:0007669"/>
    <property type="project" value="TreeGrafter"/>
</dbReference>
<dbReference type="Gene3D" id="2.170.150.10">
    <property type="entry name" value="Metal Binding Protein, Guanine Nucleotide Exchange Factor, Chain A"/>
    <property type="match status" value="1"/>
</dbReference>
<dbReference type="InterPro" id="IPR007515">
    <property type="entry name" value="Mss4"/>
</dbReference>
<proteinExistence type="predicted"/>
<dbReference type="EMBL" id="CP144103">
    <property type="protein sequence ID" value="WWC90186.1"/>
    <property type="molecule type" value="Genomic_DNA"/>
</dbReference>
<gene>
    <name evidence="4" type="ORF">L201_005119</name>
</gene>
<accession>A0AAX4JY98</accession>
<dbReference type="InterPro" id="IPR011057">
    <property type="entry name" value="Mss4-like_sf"/>
</dbReference>
<dbReference type="GO" id="GO:0015031">
    <property type="term" value="P:protein transport"/>
    <property type="evidence" value="ECO:0007669"/>
    <property type="project" value="UniProtKB-KW"/>
</dbReference>
<keyword evidence="5" id="KW-1185">Reference proteome</keyword>
<dbReference type="SUPFAM" id="SSF51316">
    <property type="entry name" value="Mss4-like"/>
    <property type="match status" value="1"/>
</dbReference>
<dbReference type="GO" id="GO:0008270">
    <property type="term" value="F:zinc ion binding"/>
    <property type="evidence" value="ECO:0007669"/>
    <property type="project" value="TreeGrafter"/>
</dbReference>
<dbReference type="PANTHER" id="PTHR13276">
    <property type="entry name" value="GUANINE NUCLEOTIDE EXCHANGE FACTOR MSS4"/>
    <property type="match status" value="1"/>
</dbReference>
<evidence type="ECO:0000256" key="1">
    <source>
        <dbReference type="ARBA" id="ARBA00022448"/>
    </source>
</evidence>
<dbReference type="PROSITE" id="PS51796">
    <property type="entry name" value="MSS4"/>
    <property type="match status" value="1"/>
</dbReference>
<evidence type="ECO:0000313" key="4">
    <source>
        <dbReference type="EMBL" id="WWC90186.1"/>
    </source>
</evidence>
<protein>
    <recommendedName>
        <fullName evidence="6">Mss4-like protein</fullName>
    </recommendedName>
</protein>
<dbReference type="GeneID" id="91095789"/>
<keyword evidence="2" id="KW-0344">Guanine-nucleotide releasing factor</keyword>
<organism evidence="4 5">
    <name type="scientific">Kwoniella dendrophila CBS 6074</name>
    <dbReference type="NCBI Taxonomy" id="1295534"/>
    <lineage>
        <taxon>Eukaryota</taxon>
        <taxon>Fungi</taxon>
        <taxon>Dikarya</taxon>
        <taxon>Basidiomycota</taxon>
        <taxon>Agaricomycotina</taxon>
        <taxon>Tremellomycetes</taxon>
        <taxon>Tremellales</taxon>
        <taxon>Cryptococcaceae</taxon>
        <taxon>Kwoniella</taxon>
    </lineage>
</organism>
<name>A0AAX4JY98_9TREE</name>
<dbReference type="GO" id="GO:0007264">
    <property type="term" value="P:small GTPase-mediated signal transduction"/>
    <property type="evidence" value="ECO:0007669"/>
    <property type="project" value="InterPro"/>
</dbReference>
<dbReference type="AlphaFoldDB" id="A0AAX4JY98"/>
<dbReference type="Pfam" id="PF04421">
    <property type="entry name" value="Mss4"/>
    <property type="match status" value="1"/>
</dbReference>
<dbReference type="GO" id="GO:0005085">
    <property type="term" value="F:guanyl-nucleotide exchange factor activity"/>
    <property type="evidence" value="ECO:0007669"/>
    <property type="project" value="UniProtKB-KW"/>
</dbReference>
<evidence type="ECO:0000256" key="2">
    <source>
        <dbReference type="ARBA" id="ARBA00022658"/>
    </source>
</evidence>